<dbReference type="AlphaFoldDB" id="A0A432GKK0"/>
<dbReference type="EMBL" id="QNZJ01000295">
    <property type="protein sequence ID" value="RTZ83915.1"/>
    <property type="molecule type" value="Genomic_DNA"/>
</dbReference>
<name>A0A432GKK0_9DELT</name>
<feature type="non-terminal residue" evidence="1">
    <location>
        <position position="1"/>
    </location>
</feature>
<proteinExistence type="predicted"/>
<evidence type="ECO:0000313" key="2">
    <source>
        <dbReference type="Proteomes" id="UP000287719"/>
    </source>
</evidence>
<sequence length="114" mass="12652">FNSVLVAEAIRTAQGKFGNRVISSEEMRWGMENLNLTSARLAEIGLPGFANPIKVSCDDHANNGPIFIQQWNGTSWERVSGWINSMDRVRPMLEKAAADYKAKNSVPDRTIPCS</sequence>
<accession>A0A432GKK0</accession>
<comment type="caution">
    <text evidence="1">The sequence shown here is derived from an EMBL/GenBank/DDBJ whole genome shotgun (WGS) entry which is preliminary data.</text>
</comment>
<gene>
    <name evidence="1" type="ORF">DSY95_06840</name>
</gene>
<reference evidence="1 2" key="1">
    <citation type="submission" date="2018-06" db="EMBL/GenBank/DDBJ databases">
        <title>Combined omics and stable isotope probing to characterize newly discovered Mariana Back-Arc vent microbial communities.</title>
        <authorList>
            <person name="Trembath-Reichert E."/>
            <person name="Huber J.A."/>
        </authorList>
    </citation>
    <scope>NUCLEOTIDE SEQUENCE [LARGE SCALE GENOMIC DNA]</scope>
    <source>
        <strain evidence="1">MAG 54</strain>
    </source>
</reference>
<organism evidence="1 2">
    <name type="scientific">SAR324 cluster bacterium</name>
    <dbReference type="NCBI Taxonomy" id="2024889"/>
    <lineage>
        <taxon>Bacteria</taxon>
        <taxon>Deltaproteobacteria</taxon>
        <taxon>SAR324 cluster</taxon>
    </lineage>
</organism>
<evidence type="ECO:0000313" key="1">
    <source>
        <dbReference type="EMBL" id="RTZ83915.1"/>
    </source>
</evidence>
<dbReference type="Proteomes" id="UP000287719">
    <property type="component" value="Unassembled WGS sequence"/>
</dbReference>
<protein>
    <submittedName>
        <fullName evidence="1">ABC transporter permease</fullName>
    </submittedName>
</protein>